<gene>
    <name evidence="8" type="ORF">Bandiella_01398</name>
</gene>
<feature type="transmembrane region" description="Helical" evidence="7">
    <location>
        <begin position="338"/>
        <end position="358"/>
    </location>
</feature>
<evidence type="ECO:0000256" key="3">
    <source>
        <dbReference type="ARBA" id="ARBA00022692"/>
    </source>
</evidence>
<organism evidence="8 9">
    <name type="scientific">Candidatus Bandiella euplotis</name>
    <dbReference type="NCBI Taxonomy" id="1664265"/>
    <lineage>
        <taxon>Bacteria</taxon>
        <taxon>Pseudomonadati</taxon>
        <taxon>Pseudomonadota</taxon>
        <taxon>Alphaproteobacteria</taxon>
        <taxon>Rickettsiales</taxon>
        <taxon>Candidatus Midichloriaceae</taxon>
        <taxon>Candidatus Bandiella</taxon>
    </lineage>
</organism>
<evidence type="ECO:0000256" key="5">
    <source>
        <dbReference type="ARBA" id="ARBA00022989"/>
    </source>
</evidence>
<keyword evidence="9" id="KW-1185">Reference proteome</keyword>
<comment type="similarity">
    <text evidence="2">Belongs to the TrbL/VirB6 family.</text>
</comment>
<evidence type="ECO:0000256" key="6">
    <source>
        <dbReference type="ARBA" id="ARBA00023136"/>
    </source>
</evidence>
<dbReference type="EMBL" id="CP110820">
    <property type="protein sequence ID" value="WPX97251.1"/>
    <property type="molecule type" value="Genomic_DNA"/>
</dbReference>
<accession>A0ABZ0UM92</accession>
<evidence type="ECO:0000256" key="2">
    <source>
        <dbReference type="ARBA" id="ARBA00007802"/>
    </source>
</evidence>
<evidence type="ECO:0000256" key="1">
    <source>
        <dbReference type="ARBA" id="ARBA00004651"/>
    </source>
</evidence>
<name>A0ABZ0UM92_9RICK</name>
<evidence type="ECO:0000256" key="7">
    <source>
        <dbReference type="SAM" id="Phobius"/>
    </source>
</evidence>
<proteinExistence type="inferred from homology"/>
<reference evidence="8 9" key="1">
    <citation type="submission" date="2022-11" db="EMBL/GenBank/DDBJ databases">
        <title>Host association and intracellularity evolved multiple times independently in the Rickettsiales.</title>
        <authorList>
            <person name="Castelli M."/>
            <person name="Nardi T."/>
            <person name="Gammuto L."/>
            <person name="Bellinzona G."/>
            <person name="Sabaneyeva E."/>
            <person name="Potekhin A."/>
            <person name="Serra V."/>
            <person name="Petroni G."/>
            <person name="Sassera D."/>
        </authorList>
    </citation>
    <scope>NUCLEOTIDE SEQUENCE [LARGE SCALE GENOMIC DNA]</scope>
    <source>
        <strain evidence="8 9">NDG2</strain>
    </source>
</reference>
<feature type="transmembrane region" description="Helical" evidence="7">
    <location>
        <begin position="449"/>
        <end position="475"/>
    </location>
</feature>
<feature type="transmembrane region" description="Helical" evidence="7">
    <location>
        <begin position="481"/>
        <end position="508"/>
    </location>
</feature>
<evidence type="ECO:0000313" key="8">
    <source>
        <dbReference type="EMBL" id="WPX97251.1"/>
    </source>
</evidence>
<comment type="subcellular location">
    <subcellularLocation>
        <location evidence="1">Cell membrane</location>
        <topology evidence="1">Multi-pass membrane protein</topology>
    </subcellularLocation>
</comment>
<sequence>MKNVYKVLPAANRQNIMTQCIWDDTIADESKSLCKEAWYKNSYLRIKNSNGGEDHLYGEEFRVGGIDAFAINAGNEQKTKVTQQYGLNGTVTDMNLYVTRYPGSITSSNNKINCTCTEQDNPGCKNYNDYHCINKEAFQAGKAHYGLNGVLTDDRFSTRNRLELAHYDMGEGKNSTWYQDNTGGYQLEIDWSGCPKNNGENVQYTVAPKDSILDNSAKWVDITQNDWTNAYLTISNNAISTDCVNDKECYAFLRIKLETPVAGMEENYKYHNTYGQYNVSFVKRGDSNSCSKGLIYDTMNDITDTLVGKRDVKTNQRDVDTGAVGGIFTSVIKKASTVIKLLVTLSLIFSAIAYMVGLVDYNGDAFIKLVLKYAIVLALLTEKSWDFFAGFMVPFFIDGSIELVARYSAESFLSSDNCSHQIIQDPYMIFSIFDGPMSEFTSPIIWKKIWAICTSGLLGFFTAVLLVIAIGYYFVAVVKAIAMFVFALIMDSLLILMSPIFIPCILFSKTKGLFDTWVKYLFSYALQPIFVYTTIIILNFVVIMLISSIFNFTACSVCLIKLNLVVEEPCIISGYQSMMDAHLPPDASHPSQYTSFSSYAMSFIGALAIYIIASAMSQFSTVMAGIASWIITGSAIRHSNVGSVADDTSKYVQAQAQQAALTVASGGSAAAAKAAKAYQKMKQGENDG</sequence>
<protein>
    <submittedName>
        <fullName evidence="8">Type IV secretion system VirB6 protein</fullName>
    </submittedName>
</protein>
<keyword evidence="4" id="KW-0732">Signal</keyword>
<dbReference type="InterPro" id="IPR007688">
    <property type="entry name" value="Conjugal_tfr_TrbL/VirB6"/>
</dbReference>
<feature type="transmembrane region" description="Helical" evidence="7">
    <location>
        <begin position="529"/>
        <end position="550"/>
    </location>
</feature>
<dbReference type="Proteomes" id="UP001327219">
    <property type="component" value="Chromosome"/>
</dbReference>
<keyword evidence="3 7" id="KW-0812">Transmembrane</keyword>
<keyword evidence="6 7" id="KW-0472">Membrane</keyword>
<evidence type="ECO:0000313" key="9">
    <source>
        <dbReference type="Proteomes" id="UP001327219"/>
    </source>
</evidence>
<dbReference type="Pfam" id="PF04610">
    <property type="entry name" value="TrbL"/>
    <property type="match status" value="1"/>
</dbReference>
<feature type="transmembrane region" description="Helical" evidence="7">
    <location>
        <begin position="593"/>
        <end position="613"/>
    </location>
</feature>
<keyword evidence="5 7" id="KW-1133">Transmembrane helix</keyword>
<evidence type="ECO:0000256" key="4">
    <source>
        <dbReference type="ARBA" id="ARBA00022729"/>
    </source>
</evidence>